<proteinExistence type="predicted"/>
<dbReference type="Proteomes" id="UP000019374">
    <property type="component" value="Unassembled WGS sequence"/>
</dbReference>
<evidence type="ECO:0000313" key="1">
    <source>
        <dbReference type="EMBL" id="EQK99122.1"/>
    </source>
</evidence>
<dbReference type="OrthoDB" id="5403997at2759"/>
<gene>
    <name evidence="1" type="ORF">OCS_05168</name>
</gene>
<evidence type="ECO:0000313" key="2">
    <source>
        <dbReference type="Proteomes" id="UP000019374"/>
    </source>
</evidence>
<sequence>MPANSKRMYINGPSSRRAPKGFLGSTYETLTSSENASAVRSIAIFGVSNNGRPQGRAHTAAALVALCNCEIDADARAQAAIAFLASPWGEMLLPPQ</sequence>
<organism evidence="1 2">
    <name type="scientific">Ophiocordyceps sinensis (strain Co18 / CGMCC 3.14243)</name>
    <name type="common">Yarsagumba caterpillar fungus</name>
    <name type="synonym">Hirsutella sinensis</name>
    <dbReference type="NCBI Taxonomy" id="911162"/>
    <lineage>
        <taxon>Eukaryota</taxon>
        <taxon>Fungi</taxon>
        <taxon>Dikarya</taxon>
        <taxon>Ascomycota</taxon>
        <taxon>Pezizomycotina</taxon>
        <taxon>Sordariomycetes</taxon>
        <taxon>Hypocreomycetidae</taxon>
        <taxon>Hypocreales</taxon>
        <taxon>Ophiocordycipitaceae</taxon>
        <taxon>Ophiocordyceps</taxon>
    </lineage>
</organism>
<dbReference type="eggNOG" id="ENOG502SY3V">
    <property type="taxonomic scope" value="Eukaryota"/>
</dbReference>
<dbReference type="EMBL" id="KE653642">
    <property type="protein sequence ID" value="EQK99122.1"/>
    <property type="molecule type" value="Genomic_DNA"/>
</dbReference>
<reference evidence="1 2" key="1">
    <citation type="journal article" date="2013" name="Chin. Sci. Bull.">
        <title>Genome survey uncovers the secrets of sex and lifestyle in caterpillar fungus.</title>
        <authorList>
            <person name="Hu X."/>
            <person name="Zhang Y."/>
            <person name="Xiao G."/>
            <person name="Zheng P."/>
            <person name="Xia Y."/>
            <person name="Zhang X."/>
            <person name="St Leger R.J."/>
            <person name="Liu X."/>
            <person name="Wang C."/>
        </authorList>
    </citation>
    <scope>NUCLEOTIDE SEQUENCE [LARGE SCALE GENOMIC DNA]</scope>
    <source>
        <strain evidence="2">Co18 / CGMCC 3.14243</strain>
        <tissue evidence="1">Fruit-body</tissue>
    </source>
</reference>
<name>T5ABD9_OPHSC</name>
<accession>T5ABD9</accession>
<dbReference type="HOGENOM" id="CLU_183924_0_0_1"/>
<protein>
    <submittedName>
        <fullName evidence="1">Uncharacterized protein</fullName>
    </submittedName>
</protein>
<dbReference type="AlphaFoldDB" id="T5ABD9"/>